<keyword evidence="1" id="KW-0677">Repeat</keyword>
<sequence>MSDSENRCLFVKKLSRGLSLEKLQEAFKEAGYPIEKIEIKPSKFFRNAILTFETHELAEKALASMNYATIRESDGREEEMNLTWFREQGLRLTFGRSILISNLPREAKASDISEVFAEAGSIESCEVVTSKRAQKDGSKRPIYENRGIIRFSSEKEAEHAIEQFDGCRINEQDITVQLFVPRKLRIREVFFNFIPVSWTKEQVHELASQAGEVEKLSVKKSFSQRFQNAQVTYKTVVGGARAIVKLNKKDVGEHKKIIVEEYQEKTYSPEQFIDIDESMYKTLKEWCSLAMKTGSK</sequence>
<dbReference type="InterPro" id="IPR012677">
    <property type="entry name" value="Nucleotide-bd_a/b_plait_sf"/>
</dbReference>
<dbReference type="Pfam" id="PF00076">
    <property type="entry name" value="RRM_1"/>
    <property type="match status" value="2"/>
</dbReference>
<gene>
    <name evidence="5" type="ORF">ADUPG1_007270</name>
</gene>
<dbReference type="PROSITE" id="PS50102">
    <property type="entry name" value="RRM"/>
    <property type="match status" value="2"/>
</dbReference>
<protein>
    <submittedName>
        <fullName evidence="5">Polyadenylate-binding protein</fullName>
    </submittedName>
</protein>
<dbReference type="Proteomes" id="UP001057375">
    <property type="component" value="Unassembled WGS sequence"/>
</dbReference>
<evidence type="ECO:0000313" key="6">
    <source>
        <dbReference type="Proteomes" id="UP001057375"/>
    </source>
</evidence>
<evidence type="ECO:0000256" key="1">
    <source>
        <dbReference type="ARBA" id="ARBA00022737"/>
    </source>
</evidence>
<dbReference type="InterPro" id="IPR035979">
    <property type="entry name" value="RBD_domain_sf"/>
</dbReference>
<proteinExistence type="predicted"/>
<name>A0ABQ5KN33_9EUKA</name>
<evidence type="ECO:0000256" key="2">
    <source>
        <dbReference type="ARBA" id="ARBA00022884"/>
    </source>
</evidence>
<dbReference type="Gene3D" id="3.30.70.330">
    <property type="match status" value="3"/>
</dbReference>
<keyword evidence="2 3" id="KW-0694">RNA-binding</keyword>
<dbReference type="InterPro" id="IPR000504">
    <property type="entry name" value="RRM_dom"/>
</dbReference>
<feature type="domain" description="RRM" evidence="4">
    <location>
        <begin position="96"/>
        <end position="181"/>
    </location>
</feature>
<evidence type="ECO:0000259" key="4">
    <source>
        <dbReference type="PROSITE" id="PS50102"/>
    </source>
</evidence>
<organism evidence="5 6">
    <name type="scientific">Aduncisulcus paluster</name>
    <dbReference type="NCBI Taxonomy" id="2918883"/>
    <lineage>
        <taxon>Eukaryota</taxon>
        <taxon>Metamonada</taxon>
        <taxon>Carpediemonas-like organisms</taxon>
        <taxon>Aduncisulcus</taxon>
    </lineage>
</organism>
<dbReference type="PANTHER" id="PTHR24012">
    <property type="entry name" value="RNA BINDING PROTEIN"/>
    <property type="match status" value="1"/>
</dbReference>
<dbReference type="CDD" id="cd00590">
    <property type="entry name" value="RRM_SF"/>
    <property type="match status" value="3"/>
</dbReference>
<dbReference type="SMART" id="SM00360">
    <property type="entry name" value="RRM"/>
    <property type="match status" value="3"/>
</dbReference>
<evidence type="ECO:0000313" key="5">
    <source>
        <dbReference type="EMBL" id="GKT33321.1"/>
    </source>
</evidence>
<keyword evidence="6" id="KW-1185">Reference proteome</keyword>
<dbReference type="SUPFAM" id="SSF54928">
    <property type="entry name" value="RNA-binding domain, RBD"/>
    <property type="match status" value="2"/>
</dbReference>
<feature type="domain" description="RRM" evidence="4">
    <location>
        <begin position="7"/>
        <end position="85"/>
    </location>
</feature>
<accession>A0ABQ5KN33</accession>
<comment type="caution">
    <text evidence="5">The sequence shown here is derived from an EMBL/GenBank/DDBJ whole genome shotgun (WGS) entry which is preliminary data.</text>
</comment>
<dbReference type="EMBL" id="BQXS01010212">
    <property type="protein sequence ID" value="GKT33321.1"/>
    <property type="molecule type" value="Genomic_DNA"/>
</dbReference>
<reference evidence="5" key="1">
    <citation type="submission" date="2022-03" db="EMBL/GenBank/DDBJ databases">
        <title>Draft genome sequence of Aduncisulcus paluster, a free-living microaerophilic Fornicata.</title>
        <authorList>
            <person name="Yuyama I."/>
            <person name="Kume K."/>
            <person name="Tamura T."/>
            <person name="Inagaki Y."/>
            <person name="Hashimoto T."/>
        </authorList>
    </citation>
    <scope>NUCLEOTIDE SEQUENCE</scope>
    <source>
        <strain evidence="5">NY0171</strain>
    </source>
</reference>
<evidence type="ECO:0000256" key="3">
    <source>
        <dbReference type="PROSITE-ProRule" id="PRU00176"/>
    </source>
</evidence>